<dbReference type="PATRIC" id="fig|1703770.3.peg.365"/>
<dbReference type="SUPFAM" id="SSF49764">
    <property type="entry name" value="HSP20-like chaperones"/>
    <property type="match status" value="1"/>
</dbReference>
<name>A0A0S7WVH9_UNCT6</name>
<protein>
    <recommendedName>
        <fullName evidence="3">SHSP domain-containing protein</fullName>
    </recommendedName>
</protein>
<proteinExistence type="inferred from homology"/>
<dbReference type="PROSITE" id="PS01031">
    <property type="entry name" value="SHSP"/>
    <property type="match status" value="1"/>
</dbReference>
<evidence type="ECO:0000256" key="1">
    <source>
        <dbReference type="PROSITE-ProRule" id="PRU00285"/>
    </source>
</evidence>
<dbReference type="Proteomes" id="UP000052008">
    <property type="component" value="Unassembled WGS sequence"/>
</dbReference>
<dbReference type="InterPro" id="IPR002068">
    <property type="entry name" value="A-crystallin/Hsp20_dom"/>
</dbReference>
<dbReference type="AlphaFoldDB" id="A0A0S7WVH9"/>
<dbReference type="InterPro" id="IPR008978">
    <property type="entry name" value="HSP20-like_chaperone"/>
</dbReference>
<dbReference type="Pfam" id="PF00011">
    <property type="entry name" value="HSP20"/>
    <property type="match status" value="1"/>
</dbReference>
<dbReference type="STRING" id="1703770.AMJ39_01625"/>
<organism evidence="4 5">
    <name type="scientific">candidate division TA06 bacterium DG_24</name>
    <dbReference type="NCBI Taxonomy" id="1703770"/>
    <lineage>
        <taxon>Bacteria</taxon>
        <taxon>Bacteria division TA06</taxon>
    </lineage>
</organism>
<evidence type="ECO:0000313" key="5">
    <source>
        <dbReference type="Proteomes" id="UP000052008"/>
    </source>
</evidence>
<comment type="similarity">
    <text evidence="1 2">Belongs to the small heat shock protein (HSP20) family.</text>
</comment>
<dbReference type="InterPro" id="IPR031107">
    <property type="entry name" value="Small_HSP"/>
</dbReference>
<dbReference type="Gene3D" id="2.60.40.790">
    <property type="match status" value="1"/>
</dbReference>
<dbReference type="CDD" id="cd06464">
    <property type="entry name" value="ACD_sHsps-like"/>
    <property type="match status" value="1"/>
</dbReference>
<reference evidence="4 5" key="1">
    <citation type="journal article" date="2015" name="Microbiome">
        <title>Genomic resolution of linkages in carbon, nitrogen, and sulfur cycling among widespread estuary sediment bacteria.</title>
        <authorList>
            <person name="Baker B.J."/>
            <person name="Lazar C.S."/>
            <person name="Teske A.P."/>
            <person name="Dick G.J."/>
        </authorList>
    </citation>
    <scope>NUCLEOTIDE SEQUENCE [LARGE SCALE GENOMIC DNA]</scope>
    <source>
        <strain evidence="4">DG_24</strain>
    </source>
</reference>
<comment type="caution">
    <text evidence="4">The sequence shown here is derived from an EMBL/GenBank/DDBJ whole genome shotgun (WGS) entry which is preliminary data.</text>
</comment>
<sequence length="148" mass="16894">MQLEKWEPFRELATLQDEMNRLFGQIFGRAPAGRAVSEGIWAPLVDVEETKDQFVVKVELPGMTKDDIKISVMGNELAISGERKQEEIAEEKTYHRIERSYGRFRRSLSLPTDIESSKVTARYVDGVLEVVLPKSEQVKPREVSISVK</sequence>
<gene>
    <name evidence="4" type="ORF">AMJ39_01625</name>
</gene>
<dbReference type="EMBL" id="LIZS01000006">
    <property type="protein sequence ID" value="KPJ54167.1"/>
    <property type="molecule type" value="Genomic_DNA"/>
</dbReference>
<evidence type="ECO:0000259" key="3">
    <source>
        <dbReference type="PROSITE" id="PS01031"/>
    </source>
</evidence>
<dbReference type="PANTHER" id="PTHR11527">
    <property type="entry name" value="HEAT-SHOCK PROTEIN 20 FAMILY MEMBER"/>
    <property type="match status" value="1"/>
</dbReference>
<accession>A0A0S7WVH9</accession>
<evidence type="ECO:0000313" key="4">
    <source>
        <dbReference type="EMBL" id="KPJ54167.1"/>
    </source>
</evidence>
<evidence type="ECO:0000256" key="2">
    <source>
        <dbReference type="RuleBase" id="RU003616"/>
    </source>
</evidence>
<feature type="domain" description="SHSP" evidence="3">
    <location>
        <begin position="35"/>
        <end position="148"/>
    </location>
</feature>